<sequence>MISILVLSVITASCNTASGIRDPFDGEFDSSSFFLQAITPYPLTATANNQQPSELIDPFFSFNENPVESTRTDEDDVFKAVASKKTEKLPLQKRIPRLINDQLADLMQEFKFSQPGVAPKLTGSATDWSSPINFEHFHFGENDGIVVNPSATYLNGGEFEKIATPKCHFIGCGGPFPNDGTLPVDSPPQKDKVCHRTFVPLNGCTNNKGYPMGMLCSICCECSAAFVNEMKKTYGFKIGYNA</sequence>
<organism evidence="4">
    <name type="scientific">Angiostrongylus costaricensis</name>
    <name type="common">Nematode worm</name>
    <dbReference type="NCBI Taxonomy" id="334426"/>
    <lineage>
        <taxon>Eukaryota</taxon>
        <taxon>Metazoa</taxon>
        <taxon>Ecdysozoa</taxon>
        <taxon>Nematoda</taxon>
        <taxon>Chromadorea</taxon>
        <taxon>Rhabditida</taxon>
        <taxon>Rhabditina</taxon>
        <taxon>Rhabditomorpha</taxon>
        <taxon>Strongyloidea</taxon>
        <taxon>Metastrongylidae</taxon>
        <taxon>Angiostrongylus</taxon>
    </lineage>
</organism>
<gene>
    <name evidence="2" type="ORF">ACOC_LOCUS11849</name>
</gene>
<name>A0A0R3PZ92_ANGCS</name>
<proteinExistence type="predicted"/>
<reference evidence="4" key="1">
    <citation type="submission" date="2017-02" db="UniProtKB">
        <authorList>
            <consortium name="WormBaseParasite"/>
        </authorList>
    </citation>
    <scope>IDENTIFICATION</scope>
</reference>
<keyword evidence="1" id="KW-0732">Signal</keyword>
<protein>
    <submittedName>
        <fullName evidence="2 4">Uncharacterized protein</fullName>
    </submittedName>
</protein>
<dbReference type="OMA" id="GMLCSIC"/>
<reference evidence="2 3" key="2">
    <citation type="submission" date="2018-11" db="EMBL/GenBank/DDBJ databases">
        <authorList>
            <consortium name="Pathogen Informatics"/>
        </authorList>
    </citation>
    <scope>NUCLEOTIDE SEQUENCE [LARGE SCALE GENOMIC DNA]</scope>
    <source>
        <strain evidence="2 3">Costa Rica</strain>
    </source>
</reference>
<accession>A0A0R3PZ92</accession>
<keyword evidence="3" id="KW-1185">Reference proteome</keyword>
<dbReference type="Proteomes" id="UP000267027">
    <property type="component" value="Unassembled WGS sequence"/>
</dbReference>
<feature type="chain" id="PRO_5043130417" evidence="1">
    <location>
        <begin position="20"/>
        <end position="242"/>
    </location>
</feature>
<dbReference type="WBParaSite" id="ACOC_0001184801-mRNA-1">
    <property type="protein sequence ID" value="ACOC_0001184801-mRNA-1"/>
    <property type="gene ID" value="ACOC_0001184801"/>
</dbReference>
<dbReference type="EMBL" id="UYYA01004807">
    <property type="protein sequence ID" value="VDM63434.1"/>
    <property type="molecule type" value="Genomic_DNA"/>
</dbReference>
<evidence type="ECO:0000313" key="2">
    <source>
        <dbReference type="EMBL" id="VDM63434.1"/>
    </source>
</evidence>
<evidence type="ECO:0000313" key="4">
    <source>
        <dbReference type="WBParaSite" id="ACOC_0001184801-mRNA-1"/>
    </source>
</evidence>
<dbReference type="AlphaFoldDB" id="A0A0R3PZ92"/>
<feature type="signal peptide" evidence="1">
    <location>
        <begin position="1"/>
        <end position="19"/>
    </location>
</feature>
<evidence type="ECO:0000313" key="3">
    <source>
        <dbReference type="Proteomes" id="UP000267027"/>
    </source>
</evidence>
<evidence type="ECO:0000256" key="1">
    <source>
        <dbReference type="SAM" id="SignalP"/>
    </source>
</evidence>
<dbReference type="OrthoDB" id="5800408at2759"/>